<evidence type="ECO:0000256" key="3">
    <source>
        <dbReference type="ARBA" id="ARBA00022737"/>
    </source>
</evidence>
<keyword evidence="10" id="KW-1185">Reference proteome</keyword>
<evidence type="ECO:0000313" key="9">
    <source>
        <dbReference type="EMBL" id="CAL8090106.1"/>
    </source>
</evidence>
<evidence type="ECO:0000256" key="5">
    <source>
        <dbReference type="PROSITE-ProRule" id="PRU00221"/>
    </source>
</evidence>
<feature type="compositionally biased region" description="Basic and acidic residues" evidence="7">
    <location>
        <begin position="1152"/>
        <end position="1163"/>
    </location>
</feature>
<gene>
    <name evidence="9" type="ORF">ODALV1_LOCUS7556</name>
</gene>
<evidence type="ECO:0000256" key="1">
    <source>
        <dbReference type="ARBA" id="ARBA00004123"/>
    </source>
</evidence>
<feature type="DNA-binding region" description="HMG box" evidence="6">
    <location>
        <begin position="1082"/>
        <end position="1151"/>
    </location>
</feature>
<sequence length="1178" mass="130829">MPGKERNDDDGDQPRVDFRWGHSEGVTAVDCFQDGDTEKLVTSGCDSGLRIWKSFKDEDPIAHDLTDNGLTLLCRDGKAYVGTEFNTVELLSLEDGKNLGVKAKFTAPVHHLDLSSDGKWLVAGSGDMTIQIINLEETSNPPFRLNTHTAPVLSVALDPQTKFLASSGCDGDVCIWSLADECKPVHVVKKFEKVFPSSNDITTSETLCRISWGMEGKILAVPEEEHVALYARESWVKLKVLKAQKSKKGSSVTKFSPCGTYIASGGIDGTLIVWKVKDSEVLAEHAQYPDQITGLVFTNNSSDLVAVDKKGRVLLLKDFKTPPKIASKPTDARESISDDIDNPSSPADDVDNSQNDGDAFDDGLDDLFADGEDNEISISKIKAETGFVGDEYVGIDKAKKVIIGGDLDDGKDSDNDDVRSVSSVGSGKPRSSRLVAPAPRIVIPFTEPQKPFQPASSPEHLTHRFLIWNNTGIIRNYSIEDDEKDAIDIEFHDAAVHHAIHLRNQFDYTLATLTKEVAVFANEKTTGVGSKLFCYSFTSWDSKKEWCTELPAEEEVIGLAAGDGWLAASSDMNRIRIFTIGGAQKQIIDVGGQIITTSGHEDLLFITFHNGIGLHGNQCIAYSIFRIKPSLKPFPLVSCEPLPISPKSQVTWIGFSDEGTPVCSDSEDVLRILSGRYWTPFCTMKEHLAGASDHFWVVGVSELMQRIRAVKCKGMKYPPALPRPVLMQLDAQMPFCEMETEKSRLEDRLHRSLMLDALSKKMDKKNYDVDEYKTQAEKELKESLFNLFVLSCKGDWDARGTEYVSMMPSAHAVQVAVKYASKLRKKGLVDRLTAVGRRKLDEEDLAVEGDDDDFETLKMGAIVYSSVQNRTFSTTADYSASQDLFTDSTSGRFNTSTSSFSNSFSAANRSINAIPDEENPFMKRNTDEIRKLLGSTDTSSNRFRKEKVQEAASESNENKGLSVIDTWKKPSEKPTDLFAKVNIRNSRTKKGAEKEKQKEKELAANKDKKKQATLLDMHGKKSSKEAVSNPDSPLVADISEESNDSAMIENQGEVGNDDDIVRNSESLLEDSTNIQHSKPDEPPKRKTPFFLWLDENRADLEKEHPDISNAELTKIGMQQFKKLSKEDKQKYLKPPNDNEKKRKRSELEDEELSKNENDGEKKSKITSKLAAFIRTSSD</sequence>
<dbReference type="Gene3D" id="1.10.30.10">
    <property type="entry name" value="High mobility group box domain"/>
    <property type="match status" value="1"/>
</dbReference>
<comment type="subcellular location">
    <subcellularLocation>
        <location evidence="1">Nucleus</location>
    </subcellularLocation>
</comment>
<dbReference type="InterPro" id="IPR009071">
    <property type="entry name" value="HMG_box_dom"/>
</dbReference>
<dbReference type="PANTHER" id="PTHR19932:SF10">
    <property type="entry name" value="WD REPEAT AND HMG-BOX DNA-BINDING PROTEIN 1"/>
    <property type="match status" value="1"/>
</dbReference>
<feature type="compositionally biased region" description="Basic and acidic residues" evidence="7">
    <location>
        <begin position="1123"/>
        <end position="1140"/>
    </location>
</feature>
<comment type="caution">
    <text evidence="9">The sequence shown here is derived from an EMBL/GenBank/DDBJ whole genome shotgun (WGS) entry which is preliminary data.</text>
</comment>
<keyword evidence="4 6" id="KW-0539">Nucleus</keyword>
<feature type="region of interest" description="Disordered" evidence="7">
    <location>
        <begin position="1123"/>
        <end position="1165"/>
    </location>
</feature>
<feature type="domain" description="HMG box" evidence="8">
    <location>
        <begin position="1082"/>
        <end position="1151"/>
    </location>
</feature>
<feature type="repeat" description="WD" evidence="5">
    <location>
        <begin position="145"/>
        <end position="178"/>
    </location>
</feature>
<dbReference type="PROSITE" id="PS50294">
    <property type="entry name" value="WD_REPEATS_REGION"/>
    <property type="match status" value="1"/>
</dbReference>
<dbReference type="SMART" id="SM00320">
    <property type="entry name" value="WD40"/>
    <property type="match status" value="4"/>
</dbReference>
<dbReference type="EMBL" id="CAXLJM020000024">
    <property type="protein sequence ID" value="CAL8090106.1"/>
    <property type="molecule type" value="Genomic_DNA"/>
</dbReference>
<evidence type="ECO:0000256" key="6">
    <source>
        <dbReference type="PROSITE-ProRule" id="PRU00267"/>
    </source>
</evidence>
<proteinExistence type="predicted"/>
<dbReference type="Pfam" id="PF24815">
    <property type="entry name" value="HMG_WDHD1"/>
    <property type="match status" value="1"/>
</dbReference>
<feature type="region of interest" description="Disordered" evidence="7">
    <location>
        <begin position="404"/>
        <end position="432"/>
    </location>
</feature>
<name>A0ABP1QC14_9HEXA</name>
<dbReference type="InterPro" id="IPR015943">
    <property type="entry name" value="WD40/YVTN_repeat-like_dom_sf"/>
</dbReference>
<dbReference type="InterPro" id="IPR036322">
    <property type="entry name" value="WD40_repeat_dom_sf"/>
</dbReference>
<dbReference type="SUPFAM" id="SSF50978">
    <property type="entry name" value="WD40 repeat-like"/>
    <property type="match status" value="2"/>
</dbReference>
<evidence type="ECO:0000313" key="10">
    <source>
        <dbReference type="Proteomes" id="UP001642540"/>
    </source>
</evidence>
<feature type="repeat" description="WD" evidence="5">
    <location>
        <begin position="255"/>
        <end position="284"/>
    </location>
</feature>
<dbReference type="Pfam" id="PF24817">
    <property type="entry name" value="WD40_WDHD1_1st"/>
    <property type="match status" value="1"/>
</dbReference>
<feature type="region of interest" description="Disordered" evidence="7">
    <location>
        <begin position="933"/>
        <end position="968"/>
    </location>
</feature>
<feature type="compositionally biased region" description="Polar residues" evidence="7">
    <location>
        <begin position="1063"/>
        <end position="1076"/>
    </location>
</feature>
<feature type="compositionally biased region" description="Low complexity" evidence="7">
    <location>
        <begin position="420"/>
        <end position="432"/>
    </location>
</feature>
<evidence type="ECO:0000256" key="7">
    <source>
        <dbReference type="SAM" id="MobiDB-lite"/>
    </source>
</evidence>
<dbReference type="InterPro" id="IPR036910">
    <property type="entry name" value="HMG_box_dom_sf"/>
</dbReference>
<dbReference type="Pfam" id="PF12341">
    <property type="entry name" value="Mcl1_mid"/>
    <property type="match status" value="1"/>
</dbReference>
<reference evidence="9 10" key="1">
    <citation type="submission" date="2024-08" db="EMBL/GenBank/DDBJ databases">
        <authorList>
            <person name="Cucini C."/>
            <person name="Frati F."/>
        </authorList>
    </citation>
    <scope>NUCLEOTIDE SEQUENCE [LARGE SCALE GENOMIC DNA]</scope>
</reference>
<dbReference type="Gene3D" id="2.130.10.10">
    <property type="entry name" value="YVTN repeat-like/Quinoprotein amine dehydrogenase"/>
    <property type="match status" value="2"/>
</dbReference>
<accession>A0ABP1QC14</accession>
<protein>
    <recommendedName>
        <fullName evidence="8">HMG box domain-containing protein</fullName>
    </recommendedName>
</protein>
<keyword evidence="6" id="KW-0238">DNA-binding</keyword>
<feature type="compositionally biased region" description="Basic and acidic residues" evidence="7">
    <location>
        <begin position="408"/>
        <end position="419"/>
    </location>
</feature>
<dbReference type="PANTHER" id="PTHR19932">
    <property type="entry name" value="WD REPEAT AND HMG-BOX DNA BINDING PROTEIN"/>
    <property type="match status" value="1"/>
</dbReference>
<dbReference type="PROSITE" id="PS50118">
    <property type="entry name" value="HMG_BOX_2"/>
    <property type="match status" value="1"/>
</dbReference>
<dbReference type="InterPro" id="IPR001680">
    <property type="entry name" value="WD40_rpt"/>
</dbReference>
<organism evidence="9 10">
    <name type="scientific">Orchesella dallaii</name>
    <dbReference type="NCBI Taxonomy" id="48710"/>
    <lineage>
        <taxon>Eukaryota</taxon>
        <taxon>Metazoa</taxon>
        <taxon>Ecdysozoa</taxon>
        <taxon>Arthropoda</taxon>
        <taxon>Hexapoda</taxon>
        <taxon>Collembola</taxon>
        <taxon>Entomobryomorpha</taxon>
        <taxon>Entomobryoidea</taxon>
        <taxon>Orchesellidae</taxon>
        <taxon>Orchesellinae</taxon>
        <taxon>Orchesella</taxon>
    </lineage>
</organism>
<dbReference type="InterPro" id="IPR057646">
    <property type="entry name" value="WD40_WDHD1_1st"/>
</dbReference>
<dbReference type="SUPFAM" id="SSF47095">
    <property type="entry name" value="HMG-box"/>
    <property type="match status" value="1"/>
</dbReference>
<dbReference type="SMART" id="SM00398">
    <property type="entry name" value="HMG"/>
    <property type="match status" value="1"/>
</dbReference>
<dbReference type="InterPro" id="IPR055339">
    <property type="entry name" value="HMG-box_WDHD1"/>
</dbReference>
<dbReference type="InterPro" id="IPR022100">
    <property type="entry name" value="WDHD1/CFT4_beta-prop_2nd"/>
</dbReference>
<evidence type="ECO:0000256" key="2">
    <source>
        <dbReference type="ARBA" id="ARBA00022574"/>
    </source>
</evidence>
<dbReference type="Pfam" id="PF20946">
    <property type="entry name" value="Ctf4_C"/>
    <property type="match status" value="1"/>
</dbReference>
<feature type="compositionally biased region" description="Basic and acidic residues" evidence="7">
    <location>
        <begin position="990"/>
        <end position="1006"/>
    </location>
</feature>
<evidence type="ECO:0000259" key="8">
    <source>
        <dbReference type="PROSITE" id="PS50118"/>
    </source>
</evidence>
<dbReference type="Proteomes" id="UP001642540">
    <property type="component" value="Unassembled WGS sequence"/>
</dbReference>
<feature type="region of interest" description="Disordered" evidence="7">
    <location>
        <begin position="983"/>
        <end position="1088"/>
    </location>
</feature>
<dbReference type="PROSITE" id="PS50082">
    <property type="entry name" value="WD_REPEATS_2"/>
    <property type="match status" value="2"/>
</dbReference>
<dbReference type="InterPro" id="IPR048591">
    <property type="entry name" value="WDHD1/CFT4_hel"/>
</dbReference>
<evidence type="ECO:0000256" key="4">
    <source>
        <dbReference type="ARBA" id="ARBA00023242"/>
    </source>
</evidence>
<dbReference type="CDD" id="cd21993">
    <property type="entry name" value="HMG-box_WDHD1"/>
    <property type="match status" value="1"/>
</dbReference>
<feature type="region of interest" description="Disordered" evidence="7">
    <location>
        <begin position="325"/>
        <end position="363"/>
    </location>
</feature>
<keyword evidence="2 5" id="KW-0853">WD repeat</keyword>
<keyword evidence="3" id="KW-0677">Repeat</keyword>